<keyword evidence="3" id="KW-1185">Reference proteome</keyword>
<sequence>MMLAAPTQVMTQSQEVAGKAAVGGPFELLDYDGKTFTDNPADVKAAGQVGMTSVDSLHPGSRGHAE</sequence>
<organism evidence="2 3">
    <name type="scientific">Haematococcus lacustris</name>
    <name type="common">Green alga</name>
    <name type="synonym">Haematococcus pluvialis</name>
    <dbReference type="NCBI Taxonomy" id="44745"/>
    <lineage>
        <taxon>Eukaryota</taxon>
        <taxon>Viridiplantae</taxon>
        <taxon>Chlorophyta</taxon>
        <taxon>core chlorophytes</taxon>
        <taxon>Chlorophyceae</taxon>
        <taxon>CS clade</taxon>
        <taxon>Chlamydomonadales</taxon>
        <taxon>Haematococcaceae</taxon>
        <taxon>Haematococcus</taxon>
    </lineage>
</organism>
<evidence type="ECO:0000313" key="2">
    <source>
        <dbReference type="EMBL" id="GFH13857.1"/>
    </source>
</evidence>
<dbReference type="AlphaFoldDB" id="A0A699YUE7"/>
<dbReference type="Proteomes" id="UP000485058">
    <property type="component" value="Unassembled WGS sequence"/>
</dbReference>
<gene>
    <name evidence="2" type="ORF">HaLaN_09813</name>
</gene>
<name>A0A699YUE7_HAELA</name>
<feature type="region of interest" description="Disordered" evidence="1">
    <location>
        <begin position="47"/>
        <end position="66"/>
    </location>
</feature>
<evidence type="ECO:0000313" key="3">
    <source>
        <dbReference type="Proteomes" id="UP000485058"/>
    </source>
</evidence>
<protein>
    <submittedName>
        <fullName evidence="2">Uncharacterized protein</fullName>
    </submittedName>
</protein>
<dbReference type="EMBL" id="BLLF01000659">
    <property type="protein sequence ID" value="GFH13857.1"/>
    <property type="molecule type" value="Genomic_DNA"/>
</dbReference>
<comment type="caution">
    <text evidence="2">The sequence shown here is derived from an EMBL/GenBank/DDBJ whole genome shotgun (WGS) entry which is preliminary data.</text>
</comment>
<evidence type="ECO:0000256" key="1">
    <source>
        <dbReference type="SAM" id="MobiDB-lite"/>
    </source>
</evidence>
<reference evidence="2 3" key="1">
    <citation type="submission" date="2020-02" db="EMBL/GenBank/DDBJ databases">
        <title>Draft genome sequence of Haematococcus lacustris strain NIES-144.</title>
        <authorList>
            <person name="Morimoto D."/>
            <person name="Nakagawa S."/>
            <person name="Yoshida T."/>
            <person name="Sawayama S."/>
        </authorList>
    </citation>
    <scope>NUCLEOTIDE SEQUENCE [LARGE SCALE GENOMIC DNA]</scope>
    <source>
        <strain evidence="2 3">NIES-144</strain>
    </source>
</reference>
<accession>A0A699YUE7</accession>
<proteinExistence type="predicted"/>